<evidence type="ECO:0000256" key="9">
    <source>
        <dbReference type="HAMAP-Rule" id="MF_00151"/>
    </source>
</evidence>
<comment type="subcellular location">
    <subcellularLocation>
        <location evidence="9">Cytoplasm</location>
    </subcellularLocation>
</comment>
<dbReference type="GO" id="GO:0005524">
    <property type="term" value="F:ATP binding"/>
    <property type="evidence" value="ECO:0007669"/>
    <property type="project" value="UniProtKB-KW"/>
</dbReference>
<dbReference type="AlphaFoldDB" id="A0A9D1LLK9"/>
<dbReference type="GO" id="GO:0005737">
    <property type="term" value="C:cytoplasm"/>
    <property type="evidence" value="ECO:0007669"/>
    <property type="project" value="UniProtKB-SubCell"/>
</dbReference>
<dbReference type="EMBL" id="DVMR01000035">
    <property type="protein sequence ID" value="HIU43482.1"/>
    <property type="molecule type" value="Genomic_DNA"/>
</dbReference>
<comment type="function">
    <text evidence="9">Reversibly transfers an adenylyl group from ATP to 4'-phosphopantetheine, yielding dephospho-CoA (dPCoA) and pyrophosphate.</text>
</comment>
<dbReference type="GO" id="GO:0004595">
    <property type="term" value="F:pantetheine-phosphate adenylyltransferase activity"/>
    <property type="evidence" value="ECO:0007669"/>
    <property type="project" value="UniProtKB-UniRule"/>
</dbReference>
<dbReference type="InterPro" id="IPR014729">
    <property type="entry name" value="Rossmann-like_a/b/a_fold"/>
</dbReference>
<feature type="binding site" evidence="9">
    <location>
        <position position="73"/>
    </location>
    <ligand>
        <name>substrate</name>
    </ligand>
</feature>
<dbReference type="NCBIfam" id="TIGR00125">
    <property type="entry name" value="cyt_tran_rel"/>
    <property type="match status" value="1"/>
</dbReference>
<dbReference type="SUPFAM" id="SSF52374">
    <property type="entry name" value="Nucleotidylyl transferase"/>
    <property type="match status" value="1"/>
</dbReference>
<comment type="catalytic activity">
    <reaction evidence="8 9">
        <text>(R)-4'-phosphopantetheine + ATP + H(+) = 3'-dephospho-CoA + diphosphate</text>
        <dbReference type="Rhea" id="RHEA:19801"/>
        <dbReference type="ChEBI" id="CHEBI:15378"/>
        <dbReference type="ChEBI" id="CHEBI:30616"/>
        <dbReference type="ChEBI" id="CHEBI:33019"/>
        <dbReference type="ChEBI" id="CHEBI:57328"/>
        <dbReference type="ChEBI" id="CHEBI:61723"/>
        <dbReference type="EC" id="2.7.7.3"/>
    </reaction>
</comment>
<reference evidence="11" key="1">
    <citation type="submission" date="2020-10" db="EMBL/GenBank/DDBJ databases">
        <authorList>
            <person name="Gilroy R."/>
        </authorList>
    </citation>
    <scope>NUCLEOTIDE SEQUENCE</scope>
    <source>
        <strain evidence="11">CHK191-8634</strain>
    </source>
</reference>
<evidence type="ECO:0000256" key="1">
    <source>
        <dbReference type="ARBA" id="ARBA00022490"/>
    </source>
</evidence>
<feature type="site" description="Transition state stabilizer" evidence="9">
    <location>
        <position position="17"/>
    </location>
</feature>
<gene>
    <name evidence="9 11" type="primary">coaD</name>
    <name evidence="11" type="ORF">IAB67_04210</name>
</gene>
<comment type="pathway">
    <text evidence="9">Cofactor biosynthesis; coenzyme A biosynthesis; CoA from (R)-pantothenate: step 4/5.</text>
</comment>
<protein>
    <recommendedName>
        <fullName evidence="9">Phosphopantetheine adenylyltransferase</fullName>
        <ecNumber evidence="9">2.7.7.3</ecNumber>
    </recommendedName>
    <alternativeName>
        <fullName evidence="9">Dephospho-CoA pyrophosphorylase</fullName>
    </alternativeName>
    <alternativeName>
        <fullName evidence="9">Pantetheine-phosphate adenylyltransferase</fullName>
        <shortName evidence="9">PPAT</shortName>
    </alternativeName>
</protein>
<keyword evidence="7 9" id="KW-0173">Coenzyme A biosynthesis</keyword>
<name>A0A9D1LLK9_9CLOT</name>
<sequence length="161" mass="17982">MKLAIVPGSFDPVTNGHLDLARRAAGLFDRVIVVVMDNAEKQYLFSREERFALVQQAVRELPGVEADMWAGMLWEYARDKKACAIVKGVRSAQDLGYEILQARFNEEKWPGAQTVLLPPAPGMEELSSTELKRRAALGLDIANLAPWAVCRALLEKHHGQR</sequence>
<evidence type="ECO:0000256" key="5">
    <source>
        <dbReference type="ARBA" id="ARBA00022840"/>
    </source>
</evidence>
<feature type="binding site" evidence="9">
    <location>
        <position position="9"/>
    </location>
    <ligand>
        <name>substrate</name>
    </ligand>
</feature>
<feature type="binding site" evidence="9">
    <location>
        <begin position="9"/>
        <end position="10"/>
    </location>
    <ligand>
        <name>ATP</name>
        <dbReference type="ChEBI" id="CHEBI:30616"/>
    </ligand>
</feature>
<dbReference type="HAMAP" id="MF_00151">
    <property type="entry name" value="PPAT_bact"/>
    <property type="match status" value="1"/>
</dbReference>
<dbReference type="PRINTS" id="PR01020">
    <property type="entry name" value="LPSBIOSNTHSS"/>
</dbReference>
<evidence type="ECO:0000256" key="8">
    <source>
        <dbReference type="ARBA" id="ARBA00029346"/>
    </source>
</evidence>
<dbReference type="EC" id="2.7.7.3" evidence="9"/>
<dbReference type="NCBIfam" id="TIGR01510">
    <property type="entry name" value="coaD_prev_kdtB"/>
    <property type="match status" value="1"/>
</dbReference>
<dbReference type="GO" id="GO:0015937">
    <property type="term" value="P:coenzyme A biosynthetic process"/>
    <property type="evidence" value="ECO:0007669"/>
    <property type="project" value="UniProtKB-UniRule"/>
</dbReference>
<keyword evidence="6 9" id="KW-0460">Magnesium</keyword>
<evidence type="ECO:0000256" key="4">
    <source>
        <dbReference type="ARBA" id="ARBA00022741"/>
    </source>
</evidence>
<evidence type="ECO:0000256" key="6">
    <source>
        <dbReference type="ARBA" id="ARBA00022842"/>
    </source>
</evidence>
<keyword evidence="4 9" id="KW-0547">Nucleotide-binding</keyword>
<feature type="binding site" evidence="9">
    <location>
        <position position="98"/>
    </location>
    <ligand>
        <name>ATP</name>
        <dbReference type="ChEBI" id="CHEBI:30616"/>
    </ligand>
</feature>
<feature type="binding site" evidence="9">
    <location>
        <position position="41"/>
    </location>
    <ligand>
        <name>substrate</name>
    </ligand>
</feature>
<dbReference type="PANTHER" id="PTHR21342:SF1">
    <property type="entry name" value="PHOSPHOPANTETHEINE ADENYLYLTRANSFERASE"/>
    <property type="match status" value="1"/>
</dbReference>
<feature type="binding site" evidence="9">
    <location>
        <position position="17"/>
    </location>
    <ligand>
        <name>ATP</name>
        <dbReference type="ChEBI" id="CHEBI:30616"/>
    </ligand>
</feature>
<dbReference type="InterPro" id="IPR001980">
    <property type="entry name" value="PPAT"/>
</dbReference>
<organism evidence="11 12">
    <name type="scientific">Candidatus Ventrousia excrementavium</name>
    <dbReference type="NCBI Taxonomy" id="2840961"/>
    <lineage>
        <taxon>Bacteria</taxon>
        <taxon>Bacillati</taxon>
        <taxon>Bacillota</taxon>
        <taxon>Clostridia</taxon>
        <taxon>Eubacteriales</taxon>
        <taxon>Clostridiaceae</taxon>
        <taxon>Clostridiaceae incertae sedis</taxon>
        <taxon>Candidatus Ventrousia</taxon>
    </lineage>
</organism>
<evidence type="ECO:0000313" key="12">
    <source>
        <dbReference type="Proteomes" id="UP000824073"/>
    </source>
</evidence>
<evidence type="ECO:0000256" key="7">
    <source>
        <dbReference type="ARBA" id="ARBA00022993"/>
    </source>
</evidence>
<evidence type="ECO:0000256" key="3">
    <source>
        <dbReference type="ARBA" id="ARBA00022695"/>
    </source>
</evidence>
<accession>A0A9D1LLK9</accession>
<evidence type="ECO:0000256" key="2">
    <source>
        <dbReference type="ARBA" id="ARBA00022679"/>
    </source>
</evidence>
<comment type="caution">
    <text evidence="11">The sequence shown here is derived from an EMBL/GenBank/DDBJ whole genome shotgun (WGS) entry which is preliminary data.</text>
</comment>
<dbReference type="PANTHER" id="PTHR21342">
    <property type="entry name" value="PHOSPHOPANTETHEINE ADENYLYLTRANSFERASE"/>
    <property type="match status" value="1"/>
</dbReference>
<keyword evidence="1 9" id="KW-0963">Cytoplasm</keyword>
<comment type="similarity">
    <text evidence="9">Belongs to the bacterial CoaD family.</text>
</comment>
<dbReference type="Proteomes" id="UP000824073">
    <property type="component" value="Unassembled WGS sequence"/>
</dbReference>
<comment type="subunit">
    <text evidence="9">Homohexamer.</text>
</comment>
<feature type="binding site" evidence="9">
    <location>
        <position position="87"/>
    </location>
    <ligand>
        <name>substrate</name>
    </ligand>
</feature>
<keyword evidence="5 9" id="KW-0067">ATP-binding</keyword>
<dbReference type="Pfam" id="PF01467">
    <property type="entry name" value="CTP_transf_like"/>
    <property type="match status" value="1"/>
</dbReference>
<feature type="binding site" evidence="9">
    <location>
        <begin position="123"/>
        <end position="129"/>
    </location>
    <ligand>
        <name>ATP</name>
        <dbReference type="ChEBI" id="CHEBI:30616"/>
    </ligand>
</feature>
<dbReference type="Gene3D" id="3.40.50.620">
    <property type="entry name" value="HUPs"/>
    <property type="match status" value="1"/>
</dbReference>
<feature type="binding site" evidence="9">
    <location>
        <begin position="88"/>
        <end position="90"/>
    </location>
    <ligand>
        <name>ATP</name>
        <dbReference type="ChEBI" id="CHEBI:30616"/>
    </ligand>
</feature>
<comment type="cofactor">
    <cofactor evidence="9">
        <name>Mg(2+)</name>
        <dbReference type="ChEBI" id="CHEBI:18420"/>
    </cofactor>
</comment>
<dbReference type="InterPro" id="IPR004821">
    <property type="entry name" value="Cyt_trans-like"/>
</dbReference>
<keyword evidence="2 9" id="KW-0808">Transferase</keyword>
<feature type="domain" description="Cytidyltransferase-like" evidence="10">
    <location>
        <begin position="5"/>
        <end position="134"/>
    </location>
</feature>
<keyword evidence="3 9" id="KW-0548">Nucleotidyltransferase</keyword>
<evidence type="ECO:0000313" key="11">
    <source>
        <dbReference type="EMBL" id="HIU43482.1"/>
    </source>
</evidence>
<proteinExistence type="inferred from homology"/>
<reference evidence="11" key="2">
    <citation type="journal article" date="2021" name="PeerJ">
        <title>Extensive microbial diversity within the chicken gut microbiome revealed by metagenomics and culture.</title>
        <authorList>
            <person name="Gilroy R."/>
            <person name="Ravi A."/>
            <person name="Getino M."/>
            <person name="Pursley I."/>
            <person name="Horton D.L."/>
            <person name="Alikhan N.F."/>
            <person name="Baker D."/>
            <person name="Gharbi K."/>
            <person name="Hall N."/>
            <person name="Watson M."/>
            <person name="Adriaenssens E.M."/>
            <person name="Foster-Nyarko E."/>
            <person name="Jarju S."/>
            <person name="Secka A."/>
            <person name="Antonio M."/>
            <person name="Oren A."/>
            <person name="Chaudhuri R.R."/>
            <person name="La Ragione R."/>
            <person name="Hildebrand F."/>
            <person name="Pallen M.J."/>
        </authorList>
    </citation>
    <scope>NUCLEOTIDE SEQUENCE</scope>
    <source>
        <strain evidence="11">CHK191-8634</strain>
    </source>
</reference>
<evidence type="ECO:0000259" key="10">
    <source>
        <dbReference type="Pfam" id="PF01467"/>
    </source>
</evidence>